<dbReference type="GeneID" id="36527340"/>
<dbReference type="RefSeq" id="XP_024667694.1">
    <property type="nucleotide sequence ID" value="XM_024820180.1"/>
</dbReference>
<gene>
    <name evidence="1" type="ORF">BDW47DRAFT_90383</name>
</gene>
<evidence type="ECO:0000313" key="2">
    <source>
        <dbReference type="Proteomes" id="UP000234585"/>
    </source>
</evidence>
<reference evidence="1 2" key="1">
    <citation type="submission" date="2017-12" db="EMBL/GenBank/DDBJ databases">
        <authorList>
            <consortium name="DOE Joint Genome Institute"/>
            <person name="Haridas S."/>
            <person name="Kjaerbolling I."/>
            <person name="Vesth T.C."/>
            <person name="Frisvad J.C."/>
            <person name="Nybo J.L."/>
            <person name="Theobald S."/>
            <person name="Kuo A."/>
            <person name="Bowyer P."/>
            <person name="Matsuda Y."/>
            <person name="Mondo S."/>
            <person name="Lyhne E.K."/>
            <person name="Kogle M.E."/>
            <person name="Clum A."/>
            <person name="Lipzen A."/>
            <person name="Salamov A."/>
            <person name="Ngan C.Y."/>
            <person name="Daum C."/>
            <person name="Chiniquy J."/>
            <person name="Barry K."/>
            <person name="LaButti K."/>
            <person name="Simmons B.A."/>
            <person name="Magnuson J.K."/>
            <person name="Mortensen U.H."/>
            <person name="Larsen T.O."/>
            <person name="Grigoriev I.V."/>
            <person name="Baker S.E."/>
            <person name="Andersen M.R."/>
            <person name="Nordberg H.P."/>
            <person name="Cantor M.N."/>
            <person name="Hua S.X."/>
        </authorList>
    </citation>
    <scope>NUCLEOTIDE SEQUENCE [LARGE SCALE GENOMIC DNA]</scope>
    <source>
        <strain evidence="1 2">CBS 102.13</strain>
    </source>
</reference>
<accession>A0A2I2EZ82</accession>
<dbReference type="Proteomes" id="UP000234585">
    <property type="component" value="Unassembled WGS sequence"/>
</dbReference>
<dbReference type="EMBL" id="KZ559198">
    <property type="protein sequence ID" value="PLB33682.1"/>
    <property type="molecule type" value="Genomic_DNA"/>
</dbReference>
<keyword evidence="2" id="KW-1185">Reference proteome</keyword>
<protein>
    <submittedName>
        <fullName evidence="1">Uncharacterized protein</fullName>
    </submittedName>
</protein>
<dbReference type="AlphaFoldDB" id="A0A2I2EZ82"/>
<name>A0A2I2EZ82_ASPCN</name>
<organism evidence="1 2">
    <name type="scientific">Aspergillus candidus</name>
    <dbReference type="NCBI Taxonomy" id="41067"/>
    <lineage>
        <taxon>Eukaryota</taxon>
        <taxon>Fungi</taxon>
        <taxon>Dikarya</taxon>
        <taxon>Ascomycota</taxon>
        <taxon>Pezizomycotina</taxon>
        <taxon>Eurotiomycetes</taxon>
        <taxon>Eurotiomycetidae</taxon>
        <taxon>Eurotiales</taxon>
        <taxon>Aspergillaceae</taxon>
        <taxon>Aspergillus</taxon>
        <taxon>Aspergillus subgen. Circumdati</taxon>
    </lineage>
</organism>
<proteinExistence type="predicted"/>
<sequence>MRPPLPRETRRCKHQRPVHSRSKLTLGWLLHPDPFILSDLPALFTYLIYFSCLQLEGFVLTAWDTLEYWLPVLQLITRKSQTSSYVNHF</sequence>
<evidence type="ECO:0000313" key="1">
    <source>
        <dbReference type="EMBL" id="PLB33682.1"/>
    </source>
</evidence>